<feature type="region of interest" description="Disordered" evidence="1">
    <location>
        <begin position="362"/>
        <end position="498"/>
    </location>
</feature>
<feature type="signal peptide" evidence="2">
    <location>
        <begin position="1"/>
        <end position="26"/>
    </location>
</feature>
<feature type="compositionally biased region" description="Basic and acidic residues" evidence="1">
    <location>
        <begin position="365"/>
        <end position="377"/>
    </location>
</feature>
<comment type="caution">
    <text evidence="3">The sequence shown here is derived from an EMBL/GenBank/DDBJ whole genome shotgun (WGS) entry which is preliminary data.</text>
</comment>
<name>A0ABN9QCY9_9DINO</name>
<reference evidence="3" key="1">
    <citation type="submission" date="2023-10" db="EMBL/GenBank/DDBJ databases">
        <authorList>
            <person name="Chen Y."/>
            <person name="Shah S."/>
            <person name="Dougan E. K."/>
            <person name="Thang M."/>
            <person name="Chan C."/>
        </authorList>
    </citation>
    <scope>NUCLEOTIDE SEQUENCE [LARGE SCALE GENOMIC DNA]</scope>
</reference>
<sequence length="553" mass="57968">MPAAGKAQWTTYAVALLVQGVPSVTALVVQVGDGVHRDISQHSASRTTAQAQVAPLDGVLVDIGATECPAGYRVMTETECSYGVHVNGADITTYSHSGCYHDNGGWPAQGCFLNAGSSTATVGWLYYSTCTEYSALSKNNAYGICTAVQELLITVRPSQWLSLLEVTAYDAAGNTVAALGASMSSTKYWYRPASHCIDGNLGTWCHSDLGGSLKITYPTTTISRVVVDNFMTYPYRIQGASLNLSLGGQTLWSEQFSGIHASYEFVEPTPSPTPFPTPFPTPYPTTYPTAFPTPYPTAFPTPDPTLSPTPDPTPYPTAFPTPFPTPYPTPYPTFFPTLFPTAFPTPYPTLYPTVSDAVPYGLSDGRTDARPDGRPDVLPDGLPDAIPDGLPDAVPDAVPNFLPDSRPDATPDGLPDAVSNGLPDAIPDGLPDAVPYGLPDFVPDGRSDATPDGLPDAVSDGLPDAVSDGLPDSFPDAVPDGRPDARPDARPDGGPDVLPDVVPDAIPDGLPDAAVRLRGTSLGTSPGASLGTFRGASSWHVPLSLSSVAATMC</sequence>
<keyword evidence="4" id="KW-1185">Reference proteome</keyword>
<accession>A0ABN9QCY9</accession>
<feature type="compositionally biased region" description="Basic and acidic residues" evidence="1">
    <location>
        <begin position="479"/>
        <end position="493"/>
    </location>
</feature>
<evidence type="ECO:0000256" key="1">
    <source>
        <dbReference type="SAM" id="MobiDB-lite"/>
    </source>
</evidence>
<gene>
    <name evidence="3" type="ORF">PCOR1329_LOCUS10828</name>
</gene>
<dbReference type="PANTHER" id="PTHR46155:SF1">
    <property type="entry name" value="BIFUNCTIONAL INHIBITOR_LIPID-TRANSFER PROTEIN_SEED STORAGE 2S ALBUMIN SUPERFAMILY PROTEIN"/>
    <property type="match status" value="1"/>
</dbReference>
<evidence type="ECO:0000313" key="3">
    <source>
        <dbReference type="EMBL" id="CAK0803782.1"/>
    </source>
</evidence>
<feature type="chain" id="PRO_5046216701" evidence="2">
    <location>
        <begin position="27"/>
        <end position="553"/>
    </location>
</feature>
<organism evidence="3 4">
    <name type="scientific">Prorocentrum cordatum</name>
    <dbReference type="NCBI Taxonomy" id="2364126"/>
    <lineage>
        <taxon>Eukaryota</taxon>
        <taxon>Sar</taxon>
        <taxon>Alveolata</taxon>
        <taxon>Dinophyceae</taxon>
        <taxon>Prorocentrales</taxon>
        <taxon>Prorocentraceae</taxon>
        <taxon>Prorocentrum</taxon>
    </lineage>
</organism>
<dbReference type="PRINTS" id="PR01217">
    <property type="entry name" value="PRICHEXTENSN"/>
</dbReference>
<keyword evidence="2" id="KW-0732">Signal</keyword>
<evidence type="ECO:0000313" key="4">
    <source>
        <dbReference type="Proteomes" id="UP001189429"/>
    </source>
</evidence>
<dbReference type="Proteomes" id="UP001189429">
    <property type="component" value="Unassembled WGS sequence"/>
</dbReference>
<evidence type="ECO:0000256" key="2">
    <source>
        <dbReference type="SAM" id="SignalP"/>
    </source>
</evidence>
<dbReference type="EMBL" id="CAUYUJ010003090">
    <property type="protein sequence ID" value="CAK0803782.1"/>
    <property type="molecule type" value="Genomic_DNA"/>
</dbReference>
<protein>
    <submittedName>
        <fullName evidence="3">Uncharacterized protein</fullName>
    </submittedName>
</protein>
<proteinExistence type="predicted"/>
<dbReference type="PANTHER" id="PTHR46155">
    <property type="entry name" value="BIFUNCTIONAL INHIBITOR/LIPID-TRANSFER PROTEIN/SEED STORAGE 2S ALBUMIN SUPERFAMILY PROTEIN"/>
    <property type="match status" value="1"/>
</dbReference>